<protein>
    <submittedName>
        <fullName evidence="3">General stress protein 16U</fullName>
    </submittedName>
</protein>
<dbReference type="EMBL" id="PP179332">
    <property type="protein sequence ID" value="XAI71223.1"/>
    <property type="molecule type" value="Genomic_DNA"/>
</dbReference>
<dbReference type="Gene3D" id="2.60.60.30">
    <property type="entry name" value="sav2460 like domains"/>
    <property type="match status" value="1"/>
</dbReference>
<organism evidence="3">
    <name type="scientific">Pseudomonas phage Cygsa01</name>
    <dbReference type="NCBI Taxonomy" id="3138529"/>
    <lineage>
        <taxon>Viruses</taxon>
    </lineage>
</organism>
<accession>A0AAU6W4C2</accession>
<feature type="domain" description="TerD" evidence="2">
    <location>
        <begin position="7"/>
        <end position="196"/>
    </location>
</feature>
<comment type="similarity">
    <text evidence="1">Belongs to the CAPAB/TerDEXZ family.</text>
</comment>
<evidence type="ECO:0000256" key="1">
    <source>
        <dbReference type="ARBA" id="ARBA00008775"/>
    </source>
</evidence>
<dbReference type="PANTHER" id="PTHR32097:SF4">
    <property type="entry name" value="GENERAL STRESS PROTEIN 16U"/>
    <property type="match status" value="1"/>
</dbReference>
<evidence type="ECO:0000259" key="2">
    <source>
        <dbReference type="Pfam" id="PF02342"/>
    </source>
</evidence>
<dbReference type="PANTHER" id="PTHR32097">
    <property type="entry name" value="CAMP-BINDING PROTEIN 1-RELATED"/>
    <property type="match status" value="1"/>
</dbReference>
<dbReference type="InterPro" id="IPR003325">
    <property type="entry name" value="TerD"/>
</dbReference>
<name>A0AAU6W4C2_9VIRU</name>
<dbReference type="CDD" id="cd06974">
    <property type="entry name" value="TerD_like"/>
    <property type="match status" value="1"/>
</dbReference>
<evidence type="ECO:0000313" key="3">
    <source>
        <dbReference type="EMBL" id="XAI71223.1"/>
    </source>
</evidence>
<gene>
    <name evidence="3" type="ORF">Cygsa01_00177</name>
</gene>
<dbReference type="InterPro" id="IPR051324">
    <property type="entry name" value="Stress/Tellurium_Resist"/>
</dbReference>
<sequence>MSLLILDLQKGDPTLVLDLEKEAPDLSVLRGEIAWSPHPSYPEDKEKGFDLDIFIVATDVNGKISSLEHITYFKKKFTDNGAIAVPNDNQVGGLDLPEIFQAKLKEISADRMHLEVYSFIHKAQERGQNFGMIANAHFDLYDDVTGKKLRQYNLSQDYSSNTVVHIATIARVGSNWEFRPQGVGGNHTEQQVINAYAG</sequence>
<proteinExistence type="inferred from homology"/>
<reference evidence="3" key="1">
    <citation type="journal article" date="2024" name="J. Gen. Virol.">
        <title>Novel phages of Pseudomonas syringae unveil numerous potential auxiliary metabolic genes.</title>
        <authorList>
            <person name="Feltin C."/>
            <person name="Garneau J.R."/>
            <person name="Morris C.E."/>
            <person name="Berard A."/>
            <person name="Torres-Barcelo C."/>
        </authorList>
    </citation>
    <scope>NUCLEOTIDE SEQUENCE</scope>
</reference>
<dbReference type="Pfam" id="PF02342">
    <property type="entry name" value="TerD"/>
    <property type="match status" value="1"/>
</dbReference>